<keyword evidence="3" id="KW-1185">Reference proteome</keyword>
<reference evidence="4" key="1">
    <citation type="submission" date="2016-06" db="UniProtKB">
        <authorList>
            <consortium name="WormBaseParasite"/>
        </authorList>
    </citation>
    <scope>IDENTIFICATION</scope>
</reference>
<evidence type="ECO:0000313" key="2">
    <source>
        <dbReference type="EMBL" id="VDK63024.1"/>
    </source>
</evidence>
<feature type="transmembrane region" description="Helical" evidence="1">
    <location>
        <begin position="89"/>
        <end position="109"/>
    </location>
</feature>
<evidence type="ECO:0000313" key="3">
    <source>
        <dbReference type="Proteomes" id="UP000271098"/>
    </source>
</evidence>
<dbReference type="AlphaFoldDB" id="A0A183DIF4"/>
<sequence length="110" mass="12642">MIHYSCSVRVDSLLFADTVMGREHIGAVEEMEQHDEQIGAVEELEQLGEMQVEERAATETPTDRAPKKNGIKRKKLTKKLRKTKKTASIYVEFFAYCSFFASFDNFLAYI</sequence>
<accession>A0A183DIF4</accession>
<dbReference type="Proteomes" id="UP000271098">
    <property type="component" value="Unassembled WGS sequence"/>
</dbReference>
<keyword evidence="1" id="KW-0812">Transmembrane</keyword>
<evidence type="ECO:0000313" key="4">
    <source>
        <dbReference type="WBParaSite" id="GPUH_0000850501-mRNA-1"/>
    </source>
</evidence>
<keyword evidence="1" id="KW-0472">Membrane</keyword>
<evidence type="ECO:0000256" key="1">
    <source>
        <dbReference type="SAM" id="Phobius"/>
    </source>
</evidence>
<proteinExistence type="predicted"/>
<name>A0A183DIF4_9BILA</name>
<reference evidence="2 3" key="2">
    <citation type="submission" date="2018-11" db="EMBL/GenBank/DDBJ databases">
        <authorList>
            <consortium name="Pathogen Informatics"/>
        </authorList>
    </citation>
    <scope>NUCLEOTIDE SEQUENCE [LARGE SCALE GENOMIC DNA]</scope>
</reference>
<dbReference type="WBParaSite" id="GPUH_0000850501-mRNA-1">
    <property type="protein sequence ID" value="GPUH_0000850501-mRNA-1"/>
    <property type="gene ID" value="GPUH_0000850501"/>
</dbReference>
<protein>
    <submittedName>
        <fullName evidence="2 4">Uncharacterized protein</fullName>
    </submittedName>
</protein>
<gene>
    <name evidence="2" type="ORF">GPUH_LOCUS8491</name>
</gene>
<organism evidence="4">
    <name type="scientific">Gongylonema pulchrum</name>
    <dbReference type="NCBI Taxonomy" id="637853"/>
    <lineage>
        <taxon>Eukaryota</taxon>
        <taxon>Metazoa</taxon>
        <taxon>Ecdysozoa</taxon>
        <taxon>Nematoda</taxon>
        <taxon>Chromadorea</taxon>
        <taxon>Rhabditida</taxon>
        <taxon>Spirurina</taxon>
        <taxon>Spiruromorpha</taxon>
        <taxon>Spiruroidea</taxon>
        <taxon>Gongylonematidae</taxon>
        <taxon>Gongylonema</taxon>
    </lineage>
</organism>
<keyword evidence="1" id="KW-1133">Transmembrane helix</keyword>
<dbReference type="EMBL" id="UYRT01024939">
    <property type="protein sequence ID" value="VDK63024.1"/>
    <property type="molecule type" value="Genomic_DNA"/>
</dbReference>